<dbReference type="RefSeq" id="WP_189215410.1">
    <property type="nucleotide sequence ID" value="NZ_BMQK01000001.1"/>
</dbReference>
<dbReference type="EMBL" id="BMQK01000001">
    <property type="protein sequence ID" value="GGQ42249.1"/>
    <property type="molecule type" value="Genomic_DNA"/>
</dbReference>
<proteinExistence type="predicted"/>
<evidence type="ECO:0000313" key="3">
    <source>
        <dbReference type="Proteomes" id="UP000620156"/>
    </source>
</evidence>
<comment type="caution">
    <text evidence="2">The sequence shown here is derived from an EMBL/GenBank/DDBJ whole genome shotgun (WGS) entry which is preliminary data.</text>
</comment>
<dbReference type="InterPro" id="IPR026337">
    <property type="entry name" value="AKG_HExxH"/>
</dbReference>
<reference evidence="2" key="1">
    <citation type="journal article" date="2014" name="Int. J. Syst. Evol. Microbiol.">
        <title>Complete genome sequence of Corynebacterium casei LMG S-19264T (=DSM 44701T), isolated from a smear-ripened cheese.</title>
        <authorList>
            <consortium name="US DOE Joint Genome Institute (JGI-PGF)"/>
            <person name="Walter F."/>
            <person name="Albersmeier A."/>
            <person name="Kalinowski J."/>
            <person name="Ruckert C."/>
        </authorList>
    </citation>
    <scope>NUCLEOTIDE SEQUENCE</scope>
    <source>
        <strain evidence="2">JCM 3131</strain>
    </source>
</reference>
<accession>A0A918B9T7</accession>
<feature type="region of interest" description="Disordered" evidence="1">
    <location>
        <begin position="251"/>
        <end position="273"/>
    </location>
</feature>
<keyword evidence="3" id="KW-1185">Reference proteome</keyword>
<gene>
    <name evidence="2" type="ORF">GCM10010145_08720</name>
</gene>
<organism evidence="2 3">
    <name type="scientific">Streptomyces ruber</name>
    <dbReference type="NCBI Taxonomy" id="83378"/>
    <lineage>
        <taxon>Bacteria</taxon>
        <taxon>Bacillati</taxon>
        <taxon>Actinomycetota</taxon>
        <taxon>Actinomycetes</taxon>
        <taxon>Kitasatosporales</taxon>
        <taxon>Streptomycetaceae</taxon>
        <taxon>Streptomyces</taxon>
    </lineage>
</organism>
<dbReference type="Proteomes" id="UP000620156">
    <property type="component" value="Unassembled WGS sequence"/>
</dbReference>
<name>A0A918B9T7_9ACTN</name>
<evidence type="ECO:0000256" key="1">
    <source>
        <dbReference type="SAM" id="MobiDB-lite"/>
    </source>
</evidence>
<sequence>MFQAVPDRALAELGRTGGGPGTLALLVRDQDTRRLLMLRAVLDAAEEADARLLPAAARRRLREDWAMLAEADRAGPPGGRRGTPAPAHAPAHDLSPARALLLHPLVGAWARNCLRGLDAGAGPRPEPDRRSPTHDLAHFGALAAAAAARAGLPFAVRLTAPGGVLTLPSLGALRTAEAGKRFPGDVRVDVAHRGGRLTLRQHETGADDVVLHLESHTGAWSSAPGWTPAYALPGLLPGAAPMPLDDLDPYRAVPAGPDRGGPSGPAAPDDAERKRWVQTWAGTAAALRLGGEHRVTEALTLLRCLVPLAAPNGTAPGGRGTGSCSATRREAFGALLSSTPESPTLFAATLVHELHHTKLSALTDMVTLHHADGARKYFAPWRPDPRPYDGLLHGVYAHLALADFFQRRALTAGRPSRRESAWAAHARYREQVGAALPALVASPDLTVPGRRFVDEMIAEYERQSEHPAPRGHAARARAYVEAARALWAARMTRPTQ</sequence>
<dbReference type="NCBIfam" id="TIGR04267">
    <property type="entry name" value="mod_HExxH"/>
    <property type="match status" value="1"/>
</dbReference>
<evidence type="ECO:0000313" key="2">
    <source>
        <dbReference type="EMBL" id="GGQ42249.1"/>
    </source>
</evidence>
<dbReference type="AlphaFoldDB" id="A0A918B9T7"/>
<protein>
    <recommendedName>
        <fullName evidence="4">HEXXH motif domain-containing protein</fullName>
    </recommendedName>
</protein>
<evidence type="ECO:0008006" key="4">
    <source>
        <dbReference type="Google" id="ProtNLM"/>
    </source>
</evidence>
<reference evidence="2" key="2">
    <citation type="submission" date="2020-09" db="EMBL/GenBank/DDBJ databases">
        <authorList>
            <person name="Sun Q."/>
            <person name="Ohkuma M."/>
        </authorList>
    </citation>
    <scope>NUCLEOTIDE SEQUENCE</scope>
    <source>
        <strain evidence="2">JCM 3131</strain>
    </source>
</reference>